<gene>
    <name evidence="2" type="ORF">FB465_5600</name>
</gene>
<dbReference type="EMBL" id="VIVR01000001">
    <property type="protein sequence ID" value="TWE20446.1"/>
    <property type="molecule type" value="Genomic_DNA"/>
</dbReference>
<dbReference type="Proteomes" id="UP000318416">
    <property type="component" value="Unassembled WGS sequence"/>
</dbReference>
<protein>
    <submittedName>
        <fullName evidence="2">Uncharacterized protein DUF1353</fullName>
    </submittedName>
</protein>
<proteinExistence type="predicted"/>
<feature type="transmembrane region" description="Helical" evidence="1">
    <location>
        <begin position="131"/>
        <end position="158"/>
    </location>
</feature>
<dbReference type="OrthoDB" id="4476615at2"/>
<organism evidence="2 3">
    <name type="scientific">Kitasatospora atroaurantiaca</name>
    <dbReference type="NCBI Taxonomy" id="285545"/>
    <lineage>
        <taxon>Bacteria</taxon>
        <taxon>Bacillati</taxon>
        <taxon>Actinomycetota</taxon>
        <taxon>Actinomycetes</taxon>
        <taxon>Kitasatosporales</taxon>
        <taxon>Streptomycetaceae</taxon>
        <taxon>Kitasatospora</taxon>
    </lineage>
</organism>
<dbReference type="AlphaFoldDB" id="A0A561EXV7"/>
<keyword evidence="1" id="KW-0472">Membrane</keyword>
<keyword evidence="1" id="KW-0812">Transmembrane</keyword>
<feature type="transmembrane region" description="Helical" evidence="1">
    <location>
        <begin position="107"/>
        <end position="125"/>
    </location>
</feature>
<dbReference type="InterPro" id="IPR010767">
    <property type="entry name" value="Phage_CGC-2007_Cje0229"/>
</dbReference>
<reference evidence="2 3" key="1">
    <citation type="submission" date="2019-06" db="EMBL/GenBank/DDBJ databases">
        <title>Sequencing the genomes of 1000 actinobacteria strains.</title>
        <authorList>
            <person name="Klenk H.-P."/>
        </authorList>
    </citation>
    <scope>NUCLEOTIDE SEQUENCE [LARGE SCALE GENOMIC DNA]</scope>
    <source>
        <strain evidence="2 3">DSM 41649</strain>
    </source>
</reference>
<name>A0A561EXV7_9ACTN</name>
<evidence type="ECO:0000313" key="2">
    <source>
        <dbReference type="EMBL" id="TWE20446.1"/>
    </source>
</evidence>
<sequence>MPFVDGDVVVRQVGVKSWQLAEPLTYQGNQETFTVPVGFETDLASVPRPLVWLLPRYGLYTKSAILHDYLCCTGVERSDADGLFRRSMYELGVPFTRRWMMWAAVRLGSHLSGAGVGQIAVWLLVALPSLLFVLVPGLVVLGWLIAFWLIELLAYLALKPFSRKRVHRPNLLVKMG</sequence>
<dbReference type="RefSeq" id="WP_145794801.1">
    <property type="nucleotide sequence ID" value="NZ_BAAABR010000047.1"/>
</dbReference>
<comment type="caution">
    <text evidence="2">The sequence shown here is derived from an EMBL/GenBank/DDBJ whole genome shotgun (WGS) entry which is preliminary data.</text>
</comment>
<evidence type="ECO:0000256" key="1">
    <source>
        <dbReference type="SAM" id="Phobius"/>
    </source>
</evidence>
<dbReference type="Pfam" id="PF07087">
    <property type="entry name" value="DUF1353"/>
    <property type="match status" value="1"/>
</dbReference>
<keyword evidence="1" id="KW-1133">Transmembrane helix</keyword>
<accession>A0A561EXV7</accession>
<evidence type="ECO:0000313" key="3">
    <source>
        <dbReference type="Proteomes" id="UP000318416"/>
    </source>
</evidence>
<keyword evidence="3" id="KW-1185">Reference proteome</keyword>